<dbReference type="InterPro" id="IPR010997">
    <property type="entry name" value="HRDC-like_sf"/>
</dbReference>
<keyword evidence="3" id="KW-1185">Reference proteome</keyword>
<evidence type="ECO:0000259" key="1">
    <source>
        <dbReference type="PROSITE" id="PS50967"/>
    </source>
</evidence>
<feature type="domain" description="HRDC" evidence="1">
    <location>
        <begin position="100"/>
        <end position="180"/>
    </location>
</feature>
<reference evidence="3" key="1">
    <citation type="journal article" date="2019" name="Int. J. Syst. Evol. Microbiol.">
        <title>The Global Catalogue of Microorganisms (GCM) 10K type strain sequencing project: providing services to taxonomists for standard genome sequencing and annotation.</title>
        <authorList>
            <consortium name="The Broad Institute Genomics Platform"/>
            <consortium name="The Broad Institute Genome Sequencing Center for Infectious Disease"/>
            <person name="Wu L."/>
            <person name="Ma J."/>
        </authorList>
    </citation>
    <scope>NUCLEOTIDE SEQUENCE [LARGE SCALE GENOMIC DNA]</scope>
    <source>
        <strain evidence="3">GH52</strain>
    </source>
</reference>
<dbReference type="SMART" id="SM00341">
    <property type="entry name" value="HRDC"/>
    <property type="match status" value="1"/>
</dbReference>
<comment type="caution">
    <text evidence="2">The sequence shown here is derived from an EMBL/GenBank/DDBJ whole genome shotgun (WGS) entry which is preliminary data.</text>
</comment>
<evidence type="ECO:0000313" key="3">
    <source>
        <dbReference type="Proteomes" id="UP001597362"/>
    </source>
</evidence>
<dbReference type="Proteomes" id="UP001597362">
    <property type="component" value="Unassembled WGS sequence"/>
</dbReference>
<sequence length="330" mass="38986">MRIVFMNTFERSEEESIVISAQLTIGEQEGTWHIWWTDTINTVEQPEVWYEGLSWEKLLVAFRAGLADKVESGYIPLIGDVLESTKVPSATTLLQYYAEVHSNDQLFEQLRRWRLQRAQSDNRSVYFIANNRLLRLISCFIPHNEQELLELPGWGDSKQAAYSSDVLAITRTYERNHPFPLDWVTEQINRYELEHWLLKQKELKYRSTADRHREKQQLLQLVADGSTVEQIAQRLTLSRREIVAKLEQLEREGYNVEPAIQLELAEISPEEQQAIWNAIVQVGDQYLKPVFQHTYGDPAQLEKKFVDQKYEIIRFMRLRYRRDEQVKKIS</sequence>
<dbReference type="InterPro" id="IPR029491">
    <property type="entry name" value="Helicase_HTH"/>
</dbReference>
<dbReference type="EMBL" id="JBHUHO010000030">
    <property type="protein sequence ID" value="MFD2116554.1"/>
    <property type="molecule type" value="Genomic_DNA"/>
</dbReference>
<proteinExistence type="predicted"/>
<dbReference type="RefSeq" id="WP_377772821.1">
    <property type="nucleotide sequence ID" value="NZ_JBHUHO010000030.1"/>
</dbReference>
<evidence type="ECO:0000313" key="2">
    <source>
        <dbReference type="EMBL" id="MFD2116554.1"/>
    </source>
</evidence>
<dbReference type="InterPro" id="IPR044876">
    <property type="entry name" value="HRDC_dom_sf"/>
</dbReference>
<dbReference type="InterPro" id="IPR002121">
    <property type="entry name" value="HRDC_dom"/>
</dbReference>
<accession>A0ABW4YM70</accession>
<dbReference type="Pfam" id="PF14493">
    <property type="entry name" value="HTH_40"/>
    <property type="match status" value="1"/>
</dbReference>
<gene>
    <name evidence="2" type="ORF">ACFSJH_12550</name>
</gene>
<dbReference type="Gene3D" id="1.10.10.1390">
    <property type="entry name" value="ATP-dependent DNA helicase RecQ"/>
    <property type="match status" value="1"/>
</dbReference>
<dbReference type="Gene3D" id="1.10.150.80">
    <property type="entry name" value="HRDC domain"/>
    <property type="match status" value="1"/>
</dbReference>
<dbReference type="SUPFAM" id="SSF47819">
    <property type="entry name" value="HRDC-like"/>
    <property type="match status" value="1"/>
</dbReference>
<protein>
    <submittedName>
        <fullName evidence="2">HRDC domain-containing protein</fullName>
    </submittedName>
</protein>
<dbReference type="Pfam" id="PF00570">
    <property type="entry name" value="HRDC"/>
    <property type="match status" value="1"/>
</dbReference>
<dbReference type="PROSITE" id="PS50967">
    <property type="entry name" value="HRDC"/>
    <property type="match status" value="1"/>
</dbReference>
<name>A0ABW4YM70_9BACL</name>
<organism evidence="2 3">
    <name type="scientific">Paenibacillus yanchengensis</name>
    <dbReference type="NCBI Taxonomy" id="2035833"/>
    <lineage>
        <taxon>Bacteria</taxon>
        <taxon>Bacillati</taxon>
        <taxon>Bacillota</taxon>
        <taxon>Bacilli</taxon>
        <taxon>Bacillales</taxon>
        <taxon>Paenibacillaceae</taxon>
        <taxon>Paenibacillus</taxon>
    </lineage>
</organism>